<dbReference type="RefSeq" id="WP_378210146.1">
    <property type="nucleotide sequence ID" value="NZ_JBHLZP010000367.1"/>
</dbReference>
<keyword evidence="3" id="KW-1185">Reference proteome</keyword>
<dbReference type="EMBL" id="JBHLZP010000367">
    <property type="protein sequence ID" value="MFB9837334.1"/>
    <property type="molecule type" value="Genomic_DNA"/>
</dbReference>
<evidence type="ECO:0000313" key="2">
    <source>
        <dbReference type="EMBL" id="MFB9837334.1"/>
    </source>
</evidence>
<evidence type="ECO:0000313" key="3">
    <source>
        <dbReference type="Proteomes" id="UP001589627"/>
    </source>
</evidence>
<reference evidence="2 3" key="1">
    <citation type="submission" date="2024-09" db="EMBL/GenBank/DDBJ databases">
        <authorList>
            <person name="Sun Q."/>
            <person name="Mori K."/>
        </authorList>
    </citation>
    <scope>NUCLEOTIDE SEQUENCE [LARGE SCALE GENOMIC DNA]</scope>
    <source>
        <strain evidence="2 3">TBRC 0563</strain>
    </source>
</reference>
<dbReference type="InterPro" id="IPR006311">
    <property type="entry name" value="TAT_signal"/>
</dbReference>
<dbReference type="Proteomes" id="UP001589627">
    <property type="component" value="Unassembled WGS sequence"/>
</dbReference>
<feature type="signal peptide" evidence="1">
    <location>
        <begin position="1"/>
        <end position="27"/>
    </location>
</feature>
<proteinExistence type="predicted"/>
<gene>
    <name evidence="2" type="ORF">ACFFNX_34690</name>
</gene>
<evidence type="ECO:0000256" key="1">
    <source>
        <dbReference type="SAM" id="SignalP"/>
    </source>
</evidence>
<evidence type="ECO:0008006" key="4">
    <source>
        <dbReference type="Google" id="ProtNLM"/>
    </source>
</evidence>
<feature type="chain" id="PRO_5046712107" description="Repetin" evidence="1">
    <location>
        <begin position="28"/>
        <end position="193"/>
    </location>
</feature>
<name>A0ABV5YTG8_9ACTN</name>
<protein>
    <recommendedName>
        <fullName evidence="4">Repetin</fullName>
    </recommendedName>
</protein>
<dbReference type="PROSITE" id="PS51318">
    <property type="entry name" value="TAT"/>
    <property type="match status" value="1"/>
</dbReference>
<keyword evidence="1" id="KW-0732">Signal</keyword>
<accession>A0ABV5YTG8</accession>
<sequence length="193" mass="19960">MTRSPGPRRALVSVGVLVALTATGATASAGAPAAEAPKEPGLVGAARIYYAYAPDDDIRFDFDAHGFYTRARGTFHFRHSGVGPDGRPVTGEAWGTVRCLATGGDTATVTGTITRTVPPGIMSGAVGFSVAGRGRHQRLGFSWGVLDSPAELPPCYAIAPFATVTAGHFAVDDAPLPPVPVWLKATSEPAQKM</sequence>
<comment type="caution">
    <text evidence="2">The sequence shown here is derived from an EMBL/GenBank/DDBJ whole genome shotgun (WGS) entry which is preliminary data.</text>
</comment>
<organism evidence="2 3">
    <name type="scientific">Actinoallomurus acaciae</name>
    <dbReference type="NCBI Taxonomy" id="502577"/>
    <lineage>
        <taxon>Bacteria</taxon>
        <taxon>Bacillati</taxon>
        <taxon>Actinomycetota</taxon>
        <taxon>Actinomycetes</taxon>
        <taxon>Streptosporangiales</taxon>
        <taxon>Thermomonosporaceae</taxon>
        <taxon>Actinoallomurus</taxon>
    </lineage>
</organism>